<gene>
    <name evidence="1" type="ORF">DERYTH_LOCUS13277</name>
</gene>
<organism evidence="1 2">
    <name type="scientific">Dentiscutata erythropus</name>
    <dbReference type="NCBI Taxonomy" id="1348616"/>
    <lineage>
        <taxon>Eukaryota</taxon>
        <taxon>Fungi</taxon>
        <taxon>Fungi incertae sedis</taxon>
        <taxon>Mucoromycota</taxon>
        <taxon>Glomeromycotina</taxon>
        <taxon>Glomeromycetes</taxon>
        <taxon>Diversisporales</taxon>
        <taxon>Gigasporaceae</taxon>
        <taxon>Dentiscutata</taxon>
    </lineage>
</organism>
<dbReference type="AlphaFoldDB" id="A0A9N9HU48"/>
<feature type="non-terminal residue" evidence="1">
    <location>
        <position position="1"/>
    </location>
</feature>
<name>A0A9N9HU48_9GLOM</name>
<dbReference type="Proteomes" id="UP000789405">
    <property type="component" value="Unassembled WGS sequence"/>
</dbReference>
<evidence type="ECO:0000313" key="2">
    <source>
        <dbReference type="Proteomes" id="UP000789405"/>
    </source>
</evidence>
<reference evidence="1" key="1">
    <citation type="submission" date="2021-06" db="EMBL/GenBank/DDBJ databases">
        <authorList>
            <person name="Kallberg Y."/>
            <person name="Tangrot J."/>
            <person name="Rosling A."/>
        </authorList>
    </citation>
    <scope>NUCLEOTIDE SEQUENCE</scope>
    <source>
        <strain evidence="1">MA453B</strain>
    </source>
</reference>
<protein>
    <submittedName>
        <fullName evidence="1">14199_t:CDS:1</fullName>
    </submittedName>
</protein>
<proteinExistence type="predicted"/>
<keyword evidence="2" id="KW-1185">Reference proteome</keyword>
<sequence length="60" mass="6911">ALAYYFKLASITELSYRKEMYACDIIARCILAQIALDVNSAIKQLHRLLSIELTPFPFLF</sequence>
<evidence type="ECO:0000313" key="1">
    <source>
        <dbReference type="EMBL" id="CAG8705827.1"/>
    </source>
</evidence>
<dbReference type="EMBL" id="CAJVPY010009191">
    <property type="protein sequence ID" value="CAG8705827.1"/>
    <property type="molecule type" value="Genomic_DNA"/>
</dbReference>
<accession>A0A9N9HU48</accession>
<comment type="caution">
    <text evidence="1">The sequence shown here is derived from an EMBL/GenBank/DDBJ whole genome shotgun (WGS) entry which is preliminary data.</text>
</comment>